<keyword evidence="4" id="KW-0238">DNA-binding</keyword>
<dbReference type="Pfam" id="PF11740">
    <property type="entry name" value="KfrA_N"/>
    <property type="match status" value="1"/>
</dbReference>
<keyword evidence="5" id="KW-1185">Reference proteome</keyword>
<dbReference type="RefSeq" id="WP_276264595.1">
    <property type="nucleotide sequence ID" value="NZ_JARJLM010000162.1"/>
</dbReference>
<evidence type="ECO:0000256" key="2">
    <source>
        <dbReference type="SAM" id="MobiDB-lite"/>
    </source>
</evidence>
<proteinExistence type="predicted"/>
<organism evidence="4 5">
    <name type="scientific">Cupriavidus basilensis</name>
    <dbReference type="NCBI Taxonomy" id="68895"/>
    <lineage>
        <taxon>Bacteria</taxon>
        <taxon>Pseudomonadati</taxon>
        <taxon>Pseudomonadota</taxon>
        <taxon>Betaproteobacteria</taxon>
        <taxon>Burkholderiales</taxon>
        <taxon>Burkholderiaceae</taxon>
        <taxon>Cupriavidus</taxon>
    </lineage>
</organism>
<evidence type="ECO:0000313" key="4">
    <source>
        <dbReference type="EMBL" id="MDF3833197.1"/>
    </source>
</evidence>
<dbReference type="Proteomes" id="UP001216674">
    <property type="component" value="Unassembled WGS sequence"/>
</dbReference>
<protein>
    <submittedName>
        <fullName evidence="4">DNA-binding protein</fullName>
    </submittedName>
</protein>
<dbReference type="GO" id="GO:0003677">
    <property type="term" value="F:DNA binding"/>
    <property type="evidence" value="ECO:0007669"/>
    <property type="project" value="UniProtKB-KW"/>
</dbReference>
<dbReference type="EMBL" id="JARJLM010000162">
    <property type="protein sequence ID" value="MDF3833197.1"/>
    <property type="molecule type" value="Genomic_DNA"/>
</dbReference>
<reference evidence="4 5" key="1">
    <citation type="submission" date="2023-03" db="EMBL/GenBank/DDBJ databases">
        <title>Draft assemblies of triclosan tolerant bacteria isolated from returned activated sludge.</title>
        <authorList>
            <person name="Van Hamelsveld S."/>
        </authorList>
    </citation>
    <scope>NUCLEOTIDE SEQUENCE [LARGE SCALE GENOMIC DNA]</scope>
    <source>
        <strain evidence="4 5">GW210010_S58</strain>
    </source>
</reference>
<gene>
    <name evidence="4" type="ORF">P3W85_09595</name>
</gene>
<sequence length="340" mass="38318">MDAEQQLQAEIDTLRLRIANTQDLYVQACHVMFFRFGVTPTATRLYQLVRKGSMTTVSEAVRQFWAQLREKSRILVDHAGLPDDIRGYAGEILAELWHRAVTSAETNAARLKDEAEQALVVMQGVLTATQRERDNARLEVEAANGRRDEEARNARALEQQLSAAGAQIALLERELQSGRSQTADAQAALAGAQRDFSAELEKLREDARIVEERMAGTERRVLLEVDRHRTQTAALQKELDNARQEQVLQRERLQAETERYEREAAQERERASGLQGSFQAVCAERDRLLAEDARNRQQIEIAAAEARTLRQKLVAGSQSRETLAAARRRQRLAGRKVPGA</sequence>
<dbReference type="InterPro" id="IPR021104">
    <property type="entry name" value="KfrA_DNA-bd_N"/>
</dbReference>
<evidence type="ECO:0000256" key="1">
    <source>
        <dbReference type="SAM" id="Coils"/>
    </source>
</evidence>
<feature type="coiled-coil region" evidence="1">
    <location>
        <begin position="126"/>
        <end position="270"/>
    </location>
</feature>
<feature type="region of interest" description="Disordered" evidence="2">
    <location>
        <begin position="315"/>
        <end position="340"/>
    </location>
</feature>
<feature type="domain" description="KfrA N-terminal DNA-binding" evidence="3">
    <location>
        <begin position="25"/>
        <end position="137"/>
    </location>
</feature>
<keyword evidence="1" id="KW-0175">Coiled coil</keyword>
<name>A0ABT6AKQ7_9BURK</name>
<evidence type="ECO:0000259" key="3">
    <source>
        <dbReference type="Pfam" id="PF11740"/>
    </source>
</evidence>
<evidence type="ECO:0000313" key="5">
    <source>
        <dbReference type="Proteomes" id="UP001216674"/>
    </source>
</evidence>
<comment type="caution">
    <text evidence="4">The sequence shown here is derived from an EMBL/GenBank/DDBJ whole genome shotgun (WGS) entry which is preliminary data.</text>
</comment>
<accession>A0ABT6AKQ7</accession>